<dbReference type="GO" id="GO:0031124">
    <property type="term" value="P:mRNA 3'-end processing"/>
    <property type="evidence" value="ECO:0007669"/>
    <property type="project" value="TreeGrafter"/>
</dbReference>
<dbReference type="Pfam" id="PF16566">
    <property type="entry name" value="CREPT"/>
    <property type="match status" value="1"/>
</dbReference>
<dbReference type="Pfam" id="PF04818">
    <property type="entry name" value="CID"/>
    <property type="match status" value="1"/>
</dbReference>
<keyword evidence="4" id="KW-1185">Reference proteome</keyword>
<feature type="domain" description="CID" evidence="2">
    <location>
        <begin position="1"/>
        <end position="127"/>
    </location>
</feature>
<evidence type="ECO:0000259" key="2">
    <source>
        <dbReference type="PROSITE" id="PS51391"/>
    </source>
</evidence>
<protein>
    <recommendedName>
        <fullName evidence="2">CID domain-containing protein</fullName>
    </recommendedName>
</protein>
<dbReference type="SUPFAM" id="SSF48464">
    <property type="entry name" value="ENTH/VHS domain"/>
    <property type="match status" value="1"/>
</dbReference>
<name>A0A1V9XLW0_9ACAR</name>
<dbReference type="CDD" id="cd16981">
    <property type="entry name" value="CID_RPRD_like"/>
    <property type="match status" value="1"/>
</dbReference>
<dbReference type="Proteomes" id="UP000192247">
    <property type="component" value="Unassembled WGS sequence"/>
</dbReference>
<dbReference type="EMBL" id="MNPL01008157">
    <property type="protein sequence ID" value="OQR74362.1"/>
    <property type="molecule type" value="Genomic_DNA"/>
</dbReference>
<comment type="caution">
    <text evidence="3">The sequence shown here is derived from an EMBL/GenBank/DDBJ whole genome shotgun (WGS) entry which is preliminary data.</text>
</comment>
<dbReference type="PANTHER" id="PTHR12460:SF40">
    <property type="entry name" value="REGULATION OF NUCLEAR PRE-MRNA DOMAIN-CONTAINING PROTEIN 2"/>
    <property type="match status" value="1"/>
</dbReference>
<dbReference type="AlphaFoldDB" id="A0A1V9XLW0"/>
<dbReference type="InterPro" id="IPR006569">
    <property type="entry name" value="CID_dom"/>
</dbReference>
<dbReference type="Gene3D" id="1.25.40.90">
    <property type="match status" value="1"/>
</dbReference>
<feature type="compositionally biased region" description="Pro residues" evidence="1">
    <location>
        <begin position="140"/>
        <end position="155"/>
    </location>
</feature>
<dbReference type="FunCoup" id="A0A1V9XLW0">
    <property type="interactions" value="1097"/>
</dbReference>
<proteinExistence type="predicted"/>
<evidence type="ECO:0000256" key="1">
    <source>
        <dbReference type="SAM" id="MobiDB-lite"/>
    </source>
</evidence>
<dbReference type="InterPro" id="IPR008942">
    <property type="entry name" value="ENTH_VHS"/>
</dbReference>
<evidence type="ECO:0000313" key="3">
    <source>
        <dbReference type="EMBL" id="OQR74362.1"/>
    </source>
</evidence>
<dbReference type="PANTHER" id="PTHR12460">
    <property type="entry name" value="CYCLIN-DEPENDENT KINASE INHIBITOR-RELATED PROTEIN"/>
    <property type="match status" value="1"/>
</dbReference>
<accession>A0A1V9XLW0</accession>
<dbReference type="STRING" id="418985.A0A1V9XLW0"/>
<feature type="non-terminal residue" evidence="3">
    <location>
        <position position="300"/>
    </location>
</feature>
<dbReference type="Gene3D" id="6.10.250.2560">
    <property type="match status" value="1"/>
</dbReference>
<dbReference type="SMART" id="SM00582">
    <property type="entry name" value="RPR"/>
    <property type="match status" value="1"/>
</dbReference>
<dbReference type="InParanoid" id="A0A1V9XLW0"/>
<dbReference type="GO" id="GO:0000993">
    <property type="term" value="F:RNA polymerase II complex binding"/>
    <property type="evidence" value="ECO:0007669"/>
    <property type="project" value="TreeGrafter"/>
</dbReference>
<dbReference type="OrthoDB" id="10069473at2759"/>
<dbReference type="InterPro" id="IPR032337">
    <property type="entry name" value="RPRD1A/B_C"/>
</dbReference>
<feature type="region of interest" description="Disordered" evidence="1">
    <location>
        <begin position="121"/>
        <end position="160"/>
    </location>
</feature>
<gene>
    <name evidence="3" type="ORF">BIW11_09131</name>
</gene>
<dbReference type="PROSITE" id="PS51391">
    <property type="entry name" value="CID"/>
    <property type="match status" value="1"/>
</dbReference>
<evidence type="ECO:0000313" key="4">
    <source>
        <dbReference type="Proteomes" id="UP000192247"/>
    </source>
</evidence>
<sequence>MDEAAIARKLTSIDLSQECVETLSLWVLHHKQHSDLIAHVWIKCLRKATVQNRLALLYLCNDVLQRCRKDKPQFLASFRDVLLDAGPLLTDPKTRKNVLRVFSIWKERKVYDDVFIKQLQEGPDTSGTSHSKKPVVTRSPSPPPPRTPSPPPAEPSPSEDEVIDFEPTRLVEQVKKVRKLQLDVGAKMGSLSATKLDISKSDVLAECKDRRHCEQFERDFDEGIRCLRGYVNALETSLSERRELAQLLHDGSRYYAHQLSDVQLVTEAYRSFASRVRGVNDGLGRFRIPTPPPLPDECPS</sequence>
<reference evidence="3 4" key="1">
    <citation type="journal article" date="2017" name="Gigascience">
        <title>Draft genome of the honey bee ectoparasitic mite, Tropilaelaps mercedesae, is shaped by the parasitic life history.</title>
        <authorList>
            <person name="Dong X."/>
            <person name="Armstrong S.D."/>
            <person name="Xia D."/>
            <person name="Makepeace B.L."/>
            <person name="Darby A.C."/>
            <person name="Kadowaki T."/>
        </authorList>
    </citation>
    <scope>NUCLEOTIDE SEQUENCE [LARGE SCALE GENOMIC DNA]</scope>
    <source>
        <strain evidence="3">Wuxi-XJTLU</strain>
    </source>
</reference>
<organism evidence="3 4">
    <name type="scientific">Tropilaelaps mercedesae</name>
    <dbReference type="NCBI Taxonomy" id="418985"/>
    <lineage>
        <taxon>Eukaryota</taxon>
        <taxon>Metazoa</taxon>
        <taxon>Ecdysozoa</taxon>
        <taxon>Arthropoda</taxon>
        <taxon>Chelicerata</taxon>
        <taxon>Arachnida</taxon>
        <taxon>Acari</taxon>
        <taxon>Parasitiformes</taxon>
        <taxon>Mesostigmata</taxon>
        <taxon>Gamasina</taxon>
        <taxon>Dermanyssoidea</taxon>
        <taxon>Laelapidae</taxon>
        <taxon>Tropilaelaps</taxon>
    </lineage>
</organism>